<dbReference type="InterPro" id="IPR024633">
    <property type="entry name" value="DnaA_N_dom"/>
</dbReference>
<name>A0ABX7FDV9_9RHOB</name>
<accession>A0ABX7FDV9</accession>
<feature type="domain" description="DnaA N-terminal" evidence="1">
    <location>
        <begin position="183"/>
        <end position="223"/>
    </location>
</feature>
<dbReference type="Gene3D" id="3.30.300.180">
    <property type="match status" value="1"/>
</dbReference>
<keyword evidence="2" id="KW-0614">Plasmid</keyword>
<proteinExistence type="predicted"/>
<keyword evidence="3" id="KW-1185">Reference proteome</keyword>
<evidence type="ECO:0000313" key="3">
    <source>
        <dbReference type="Proteomes" id="UP000596387"/>
    </source>
</evidence>
<organism evidence="2 3">
    <name type="scientific">Ponticoccus alexandrii</name>
    <dbReference type="NCBI Taxonomy" id="1943633"/>
    <lineage>
        <taxon>Bacteria</taxon>
        <taxon>Pseudomonadati</taxon>
        <taxon>Pseudomonadota</taxon>
        <taxon>Alphaproteobacteria</taxon>
        <taxon>Rhodobacterales</taxon>
        <taxon>Roseobacteraceae</taxon>
        <taxon>Ponticoccus</taxon>
    </lineage>
</organism>
<dbReference type="Pfam" id="PF11638">
    <property type="entry name" value="DnaA_N"/>
    <property type="match status" value="1"/>
</dbReference>
<dbReference type="EMBL" id="CP047167">
    <property type="protein sequence ID" value="QRF68689.1"/>
    <property type="molecule type" value="Genomic_DNA"/>
</dbReference>
<dbReference type="InterPro" id="IPR038454">
    <property type="entry name" value="DnaA_N_sf"/>
</dbReference>
<dbReference type="Proteomes" id="UP000596387">
    <property type="component" value="Plasmid p-SCP1"/>
</dbReference>
<evidence type="ECO:0000259" key="1">
    <source>
        <dbReference type="Pfam" id="PF11638"/>
    </source>
</evidence>
<sequence>MRTSPTPRLGGQTKITGPGASSLKYDILTALLVTAARGDPESARLALRLSLLVTARYNWQQDSFAIGQREIARMWGVTERTAKREMAAMRAREWLVVKVPAARGRVTQYGIRFDAVLRDTTNHWEAVGPDFAARMSGPPAAAPEPSGNVVPLKRATHSLPDPDGTAWPDAMTKLMAQDPAVASAWFSRLVAVEVENGVLTLMAPSRFVADYIRTHFTTHILAAVLSVDPTLRDVAILSQAEG</sequence>
<reference evidence="2 3" key="1">
    <citation type="submission" date="2019-12" db="EMBL/GenBank/DDBJ databases">
        <title>Complete Genome Sequence of a Quorum-Sensing Bacterium,Rhodobacteraceae bacterium C31, Isolated from a marine microalgae symbiotic bacteria.</title>
        <authorList>
            <person name="Zhang Y."/>
        </authorList>
    </citation>
    <scope>NUCLEOTIDE SEQUENCE [LARGE SCALE GENOMIC DNA]</scope>
    <source>
        <strain evidence="2 3">C31</strain>
        <plasmid evidence="2 3">p-SCP1</plasmid>
    </source>
</reference>
<evidence type="ECO:0000313" key="2">
    <source>
        <dbReference type="EMBL" id="QRF68689.1"/>
    </source>
</evidence>
<geneLocation type="plasmid" evidence="2 3">
    <name>p-SCP1</name>
</geneLocation>
<gene>
    <name evidence="2" type="ORF">GQA70_19745</name>
</gene>
<protein>
    <recommendedName>
        <fullName evidence="1">DnaA N-terminal domain-containing protein</fullName>
    </recommendedName>
</protein>